<keyword evidence="3" id="KW-1185">Reference proteome</keyword>
<gene>
    <name evidence="2" type="ORF">G3O08_01000</name>
</gene>
<sequence length="58" mass="6691">MFGLFGKSNPKAKLEKQYKKLLEESHRLSTIDRAKSDKVRAEAEEVIKQIEELEKSGK</sequence>
<evidence type="ECO:0000313" key="2">
    <source>
        <dbReference type="EMBL" id="NEN22080.1"/>
    </source>
</evidence>
<feature type="coiled-coil region" evidence="1">
    <location>
        <begin position="11"/>
        <end position="56"/>
    </location>
</feature>
<dbReference type="NCBIfam" id="NF033487">
    <property type="entry name" value="Lacal_2735_fam"/>
    <property type="match status" value="1"/>
</dbReference>
<dbReference type="Proteomes" id="UP000486602">
    <property type="component" value="Unassembled WGS sequence"/>
</dbReference>
<dbReference type="RefSeq" id="WP_163282795.1">
    <property type="nucleotide sequence ID" value="NZ_JAAGVY010000001.1"/>
</dbReference>
<name>A0A7K3WKA6_9FLAO</name>
<keyword evidence="1" id="KW-0175">Coiled coil</keyword>
<evidence type="ECO:0000256" key="1">
    <source>
        <dbReference type="SAM" id="Coils"/>
    </source>
</evidence>
<reference evidence="2 3" key="1">
    <citation type="submission" date="2020-02" db="EMBL/GenBank/DDBJ databases">
        <title>Out from the shadows clarifying the taxonomy of the family Cryomorphaceae and related taxa by utilizing the GTDB taxonomic framework.</title>
        <authorList>
            <person name="Bowman J.P."/>
        </authorList>
    </citation>
    <scope>NUCLEOTIDE SEQUENCE [LARGE SCALE GENOMIC DNA]</scope>
    <source>
        <strain evidence="2 3">QSSC 1-22</strain>
    </source>
</reference>
<dbReference type="InterPro" id="IPR045493">
    <property type="entry name" value="DUF6435"/>
</dbReference>
<accession>A0A7K3WKA6</accession>
<organism evidence="2 3">
    <name type="scientific">Cryomorpha ignava</name>
    <dbReference type="NCBI Taxonomy" id="101383"/>
    <lineage>
        <taxon>Bacteria</taxon>
        <taxon>Pseudomonadati</taxon>
        <taxon>Bacteroidota</taxon>
        <taxon>Flavobacteriia</taxon>
        <taxon>Flavobacteriales</taxon>
        <taxon>Cryomorphaceae</taxon>
        <taxon>Cryomorpha</taxon>
    </lineage>
</organism>
<dbReference type="AlphaFoldDB" id="A0A7K3WKA6"/>
<proteinExistence type="predicted"/>
<dbReference type="Pfam" id="PF20027">
    <property type="entry name" value="DUF6435"/>
    <property type="match status" value="1"/>
</dbReference>
<comment type="caution">
    <text evidence="2">The sequence shown here is derived from an EMBL/GenBank/DDBJ whole genome shotgun (WGS) entry which is preliminary data.</text>
</comment>
<dbReference type="EMBL" id="JAAGVY010000001">
    <property type="protein sequence ID" value="NEN22080.1"/>
    <property type="molecule type" value="Genomic_DNA"/>
</dbReference>
<evidence type="ECO:0000313" key="3">
    <source>
        <dbReference type="Proteomes" id="UP000486602"/>
    </source>
</evidence>
<protein>
    <submittedName>
        <fullName evidence="2">Lacal_2735 family protein</fullName>
    </submittedName>
</protein>